<evidence type="ECO:0000256" key="1">
    <source>
        <dbReference type="ARBA" id="ARBA00022679"/>
    </source>
</evidence>
<dbReference type="CDD" id="cd03809">
    <property type="entry name" value="GT4_MtfB-like"/>
    <property type="match status" value="1"/>
</dbReference>
<evidence type="ECO:0000313" key="3">
    <source>
        <dbReference type="EMBL" id="OBW95289.1"/>
    </source>
</evidence>
<dbReference type="Pfam" id="PF00534">
    <property type="entry name" value="Glycos_transf_1"/>
    <property type="match status" value="1"/>
</dbReference>
<protein>
    <submittedName>
        <fullName evidence="3">Glycosyl transferase</fullName>
    </submittedName>
</protein>
<gene>
    <name evidence="3" type="ORF">QS62_04000</name>
</gene>
<comment type="caution">
    <text evidence="3">The sequence shown here is derived from an EMBL/GenBank/DDBJ whole genome shotgun (WGS) entry which is preliminary data.</text>
</comment>
<dbReference type="GO" id="GO:0016757">
    <property type="term" value="F:glycosyltransferase activity"/>
    <property type="evidence" value="ECO:0007669"/>
    <property type="project" value="InterPro"/>
</dbReference>
<dbReference type="AlphaFoldDB" id="A0A1A7P232"/>
<dbReference type="PANTHER" id="PTHR46401">
    <property type="entry name" value="GLYCOSYLTRANSFERASE WBBK-RELATED"/>
    <property type="match status" value="1"/>
</dbReference>
<dbReference type="Proteomes" id="UP000092649">
    <property type="component" value="Unassembled WGS sequence"/>
</dbReference>
<dbReference type="EMBL" id="JTJL01000013">
    <property type="protein sequence ID" value="OBW95289.1"/>
    <property type="molecule type" value="Genomic_DNA"/>
</dbReference>
<dbReference type="RefSeq" id="WP_066106285.1">
    <property type="nucleotide sequence ID" value="NZ_JTJL01000013.1"/>
</dbReference>
<dbReference type="SUPFAM" id="SSF53756">
    <property type="entry name" value="UDP-Glycosyltransferase/glycogen phosphorylase"/>
    <property type="match status" value="1"/>
</dbReference>
<evidence type="ECO:0000259" key="2">
    <source>
        <dbReference type="Pfam" id="PF00534"/>
    </source>
</evidence>
<dbReference type="PATRIC" id="fig|505341.3.peg.810"/>
<keyword evidence="1 3" id="KW-0808">Transferase</keyword>
<dbReference type="FunFam" id="3.40.50.2000:FF:000119">
    <property type="entry name" value="Glycosyl transferase group 1"/>
    <property type="match status" value="1"/>
</dbReference>
<organism evidence="3 4">
    <name type="scientific">Gallibacterium salpingitidis</name>
    <dbReference type="NCBI Taxonomy" id="505341"/>
    <lineage>
        <taxon>Bacteria</taxon>
        <taxon>Pseudomonadati</taxon>
        <taxon>Pseudomonadota</taxon>
        <taxon>Gammaproteobacteria</taxon>
        <taxon>Pasteurellales</taxon>
        <taxon>Pasteurellaceae</taxon>
        <taxon>Gallibacterium</taxon>
    </lineage>
</organism>
<sequence length="391" mass="44694">MEHKIIVNLNTLKLPLTGIGYYTFNIVKFLLQKDVIIVGIRNNQILTQQQINSLIHRLSSTSVITHNFKHSNIKSFIINCIKKMPKVYLVKHKIESIILNLKLKSYAENNFIYFEPNFVPFSYTGKIITTIHDLSFIHHPEFHPKERVNYLTAQLPNIMKNSTKIVVDSDTIREKLIHLYPSYKNKIITLYLGVNPDFCSNRRDDILLSKLNLKEKSYILSVCTLEPRKNLLSLVKAYRQLPEQIKNKYPLVLVGHKGWKNSELFSYLEELIIKKQAVITGYLSDEAVKVIYSSAKVFVYPSLYEGFGLPIIEAMASGTPVITSNYGAMAEVAGNAAMLVDPSSIEQISSAIMQLLEEESLYTNLVQSGLNRASYFHWEKTVDNLISIMNN</sequence>
<proteinExistence type="predicted"/>
<dbReference type="Gene3D" id="3.40.50.2000">
    <property type="entry name" value="Glycogen Phosphorylase B"/>
    <property type="match status" value="2"/>
</dbReference>
<evidence type="ECO:0000313" key="4">
    <source>
        <dbReference type="Proteomes" id="UP000092649"/>
    </source>
</evidence>
<name>A0A1A7P232_9PAST</name>
<reference evidence="3 4" key="1">
    <citation type="submission" date="2014-11" db="EMBL/GenBank/DDBJ databases">
        <title>Pan-genome of Gallibacterium spp.</title>
        <authorList>
            <person name="Kudirkiene E."/>
            <person name="Bojesen A.M."/>
        </authorList>
    </citation>
    <scope>NUCLEOTIDE SEQUENCE [LARGE SCALE GENOMIC DNA]</scope>
    <source>
        <strain evidence="3 4">F150</strain>
    </source>
</reference>
<accession>A0A1A7P232</accession>
<feature type="domain" description="Glycosyl transferase family 1" evidence="2">
    <location>
        <begin position="211"/>
        <end position="369"/>
    </location>
</feature>
<dbReference type="GO" id="GO:0009103">
    <property type="term" value="P:lipopolysaccharide biosynthetic process"/>
    <property type="evidence" value="ECO:0007669"/>
    <property type="project" value="TreeGrafter"/>
</dbReference>
<dbReference type="OrthoDB" id="9802524at2"/>
<dbReference type="PANTHER" id="PTHR46401:SF2">
    <property type="entry name" value="GLYCOSYLTRANSFERASE WBBK-RELATED"/>
    <property type="match status" value="1"/>
</dbReference>
<dbReference type="InterPro" id="IPR001296">
    <property type="entry name" value="Glyco_trans_1"/>
</dbReference>
<keyword evidence="4" id="KW-1185">Reference proteome</keyword>